<sequence>MVTKQDPNVIANPSSNQPKGPQMSDRDRMNDCLATEKYLCQSINTATWEASHDQLHQDLKTILNQTQECHRNLYNLMFKKGWYKLQAADQMQIDNTYQQFSNYTAQLPYQNQMQ</sequence>
<dbReference type="EMBL" id="CP082237">
    <property type="protein sequence ID" value="QZT32610.1"/>
    <property type="molecule type" value="Genomic_DNA"/>
</dbReference>
<dbReference type="RefSeq" id="WP_222822485.1">
    <property type="nucleotide sequence ID" value="NZ_CP082237.1"/>
</dbReference>
<dbReference type="Pfam" id="PF07875">
    <property type="entry name" value="Coat_F"/>
    <property type="match status" value="1"/>
</dbReference>
<proteinExistence type="predicted"/>
<keyword evidence="3" id="KW-1185">Reference proteome</keyword>
<dbReference type="KEGG" id="cthu:HUR95_09380"/>
<name>A0A8X8I1Q4_CALTT</name>
<evidence type="ECO:0000313" key="3">
    <source>
        <dbReference type="Proteomes" id="UP000825179"/>
    </source>
</evidence>
<keyword evidence="2" id="KW-0167">Capsid protein</keyword>
<feature type="region of interest" description="Disordered" evidence="1">
    <location>
        <begin position="1"/>
        <end position="28"/>
    </location>
</feature>
<dbReference type="InterPro" id="IPR012851">
    <property type="entry name" value="Spore_coat_CotF-like"/>
</dbReference>
<keyword evidence="2" id="KW-0946">Virion</keyword>
<protein>
    <submittedName>
        <fullName evidence="2">Spore coat protein</fullName>
    </submittedName>
</protein>
<dbReference type="Proteomes" id="UP000825179">
    <property type="component" value="Chromosome"/>
</dbReference>
<evidence type="ECO:0000313" key="2">
    <source>
        <dbReference type="EMBL" id="QZT32610.1"/>
    </source>
</evidence>
<evidence type="ECO:0000256" key="1">
    <source>
        <dbReference type="SAM" id="MobiDB-lite"/>
    </source>
</evidence>
<accession>A0A8X8I1Q4</accession>
<reference evidence="2 3" key="1">
    <citation type="journal article" date="2020" name="Extremophiles">
        <title>Genomic analysis of Caldalkalibacillus thermarum TA2.A1 reveals aerobic alkaliphilic metabolism and evolutionary hallmarks linking alkaliphilic bacteria and plant life.</title>
        <authorList>
            <person name="de Jong S.I."/>
            <person name="van den Broek M.A."/>
            <person name="Merkel A.Y."/>
            <person name="de la Torre Cortes P."/>
            <person name="Kalamorz F."/>
            <person name="Cook G.M."/>
            <person name="van Loosdrecht M.C.M."/>
            <person name="McMillan D.G.G."/>
        </authorList>
    </citation>
    <scope>NUCLEOTIDE SEQUENCE [LARGE SCALE GENOMIC DNA]</scope>
    <source>
        <strain evidence="2 3">TA2.A1</strain>
    </source>
</reference>
<dbReference type="AlphaFoldDB" id="A0A8X8I1Q4"/>
<gene>
    <name evidence="2" type="ORF">HUR95_09380</name>
</gene>
<organism evidence="2 3">
    <name type="scientific">Caldalkalibacillus thermarum (strain TA2.A1)</name>
    <dbReference type="NCBI Taxonomy" id="986075"/>
    <lineage>
        <taxon>Bacteria</taxon>
        <taxon>Bacillati</taxon>
        <taxon>Bacillota</taxon>
        <taxon>Bacilli</taxon>
        <taxon>Bacillales</taxon>
        <taxon>Bacillaceae</taxon>
        <taxon>Caldalkalibacillus</taxon>
    </lineage>
</organism>